<accession>A0A072VDN7</accession>
<evidence type="ECO:0000313" key="3">
    <source>
        <dbReference type="Proteomes" id="UP000002051"/>
    </source>
</evidence>
<dbReference type="HOGENOM" id="CLU_2625630_0_0_1"/>
<reference evidence="2" key="3">
    <citation type="submission" date="2015-04" db="UniProtKB">
        <authorList>
            <consortium name="EnsemblPlants"/>
        </authorList>
    </citation>
    <scope>IDENTIFICATION</scope>
    <source>
        <strain evidence="2">cv. Jemalong A17</strain>
    </source>
</reference>
<reference evidence="1 3" key="1">
    <citation type="journal article" date="2011" name="Nature">
        <title>The Medicago genome provides insight into the evolution of rhizobial symbioses.</title>
        <authorList>
            <person name="Young N.D."/>
            <person name="Debelle F."/>
            <person name="Oldroyd G.E."/>
            <person name="Geurts R."/>
            <person name="Cannon S.B."/>
            <person name="Udvardi M.K."/>
            <person name="Benedito V.A."/>
            <person name="Mayer K.F."/>
            <person name="Gouzy J."/>
            <person name="Schoof H."/>
            <person name="Van de Peer Y."/>
            <person name="Proost S."/>
            <person name="Cook D.R."/>
            <person name="Meyers B.C."/>
            <person name="Spannagl M."/>
            <person name="Cheung F."/>
            <person name="De Mita S."/>
            <person name="Krishnakumar V."/>
            <person name="Gundlach H."/>
            <person name="Zhou S."/>
            <person name="Mudge J."/>
            <person name="Bharti A.K."/>
            <person name="Murray J.D."/>
            <person name="Naoumkina M.A."/>
            <person name="Rosen B."/>
            <person name="Silverstein K.A."/>
            <person name="Tang H."/>
            <person name="Rombauts S."/>
            <person name="Zhao P.X."/>
            <person name="Zhou P."/>
            <person name="Barbe V."/>
            <person name="Bardou P."/>
            <person name="Bechner M."/>
            <person name="Bellec A."/>
            <person name="Berger A."/>
            <person name="Berges H."/>
            <person name="Bidwell S."/>
            <person name="Bisseling T."/>
            <person name="Choisne N."/>
            <person name="Couloux A."/>
            <person name="Denny R."/>
            <person name="Deshpande S."/>
            <person name="Dai X."/>
            <person name="Doyle J.J."/>
            <person name="Dudez A.M."/>
            <person name="Farmer A.D."/>
            <person name="Fouteau S."/>
            <person name="Franken C."/>
            <person name="Gibelin C."/>
            <person name="Gish J."/>
            <person name="Goldstein S."/>
            <person name="Gonzalez A.J."/>
            <person name="Green P.J."/>
            <person name="Hallab A."/>
            <person name="Hartog M."/>
            <person name="Hua A."/>
            <person name="Humphray S.J."/>
            <person name="Jeong D.H."/>
            <person name="Jing Y."/>
            <person name="Jocker A."/>
            <person name="Kenton S.M."/>
            <person name="Kim D.J."/>
            <person name="Klee K."/>
            <person name="Lai H."/>
            <person name="Lang C."/>
            <person name="Lin S."/>
            <person name="Macmil S.L."/>
            <person name="Magdelenat G."/>
            <person name="Matthews L."/>
            <person name="McCorrison J."/>
            <person name="Monaghan E.L."/>
            <person name="Mun J.H."/>
            <person name="Najar F.Z."/>
            <person name="Nicholson C."/>
            <person name="Noirot C."/>
            <person name="O'Bleness M."/>
            <person name="Paule C.R."/>
            <person name="Poulain J."/>
            <person name="Prion F."/>
            <person name="Qin B."/>
            <person name="Qu C."/>
            <person name="Retzel E.F."/>
            <person name="Riddle C."/>
            <person name="Sallet E."/>
            <person name="Samain S."/>
            <person name="Samson N."/>
            <person name="Sanders I."/>
            <person name="Saurat O."/>
            <person name="Scarpelli C."/>
            <person name="Schiex T."/>
            <person name="Segurens B."/>
            <person name="Severin A.J."/>
            <person name="Sherrier D.J."/>
            <person name="Shi R."/>
            <person name="Sims S."/>
            <person name="Singer S.R."/>
            <person name="Sinharoy S."/>
            <person name="Sterck L."/>
            <person name="Viollet A."/>
            <person name="Wang B.B."/>
            <person name="Wang K."/>
            <person name="Wang M."/>
            <person name="Wang X."/>
            <person name="Warfsmann J."/>
            <person name="Weissenbach J."/>
            <person name="White D.D."/>
            <person name="White J.D."/>
            <person name="Wiley G.B."/>
            <person name="Wincker P."/>
            <person name="Xing Y."/>
            <person name="Yang L."/>
            <person name="Yao Z."/>
            <person name="Ying F."/>
            <person name="Zhai J."/>
            <person name="Zhou L."/>
            <person name="Zuber A."/>
            <person name="Denarie J."/>
            <person name="Dixon R.A."/>
            <person name="May G.D."/>
            <person name="Schwartz D.C."/>
            <person name="Rogers J."/>
            <person name="Quetier F."/>
            <person name="Town C.D."/>
            <person name="Roe B.A."/>
        </authorList>
    </citation>
    <scope>NUCLEOTIDE SEQUENCE [LARGE SCALE GENOMIC DNA]</scope>
    <source>
        <strain evidence="1">A17</strain>
        <strain evidence="2 3">cv. Jemalong A17</strain>
    </source>
</reference>
<name>A0A072VDN7_MEDTR</name>
<dbReference type="EnsemblPlants" id="KEH39711">
    <property type="protein sequence ID" value="KEH39711"/>
    <property type="gene ID" value="MTR_1g007017"/>
</dbReference>
<reference evidence="1 3" key="2">
    <citation type="journal article" date="2014" name="BMC Genomics">
        <title>An improved genome release (version Mt4.0) for the model legume Medicago truncatula.</title>
        <authorList>
            <person name="Tang H."/>
            <person name="Krishnakumar V."/>
            <person name="Bidwell S."/>
            <person name="Rosen B."/>
            <person name="Chan A."/>
            <person name="Zhou S."/>
            <person name="Gentzbittel L."/>
            <person name="Childs K.L."/>
            <person name="Yandell M."/>
            <person name="Gundlach H."/>
            <person name="Mayer K.F."/>
            <person name="Schwartz D.C."/>
            <person name="Town C.D."/>
        </authorList>
    </citation>
    <scope>GENOME REANNOTATION</scope>
    <source>
        <strain evidence="1">A17</strain>
        <strain evidence="2 3">cv. Jemalong A17</strain>
    </source>
</reference>
<organism evidence="1 3">
    <name type="scientific">Medicago truncatula</name>
    <name type="common">Barrel medic</name>
    <name type="synonym">Medicago tribuloides</name>
    <dbReference type="NCBI Taxonomy" id="3880"/>
    <lineage>
        <taxon>Eukaryota</taxon>
        <taxon>Viridiplantae</taxon>
        <taxon>Streptophyta</taxon>
        <taxon>Embryophyta</taxon>
        <taxon>Tracheophyta</taxon>
        <taxon>Spermatophyta</taxon>
        <taxon>Magnoliopsida</taxon>
        <taxon>eudicotyledons</taxon>
        <taxon>Gunneridae</taxon>
        <taxon>Pentapetalae</taxon>
        <taxon>rosids</taxon>
        <taxon>fabids</taxon>
        <taxon>Fabales</taxon>
        <taxon>Fabaceae</taxon>
        <taxon>Papilionoideae</taxon>
        <taxon>50 kb inversion clade</taxon>
        <taxon>NPAAA clade</taxon>
        <taxon>Hologalegina</taxon>
        <taxon>IRL clade</taxon>
        <taxon>Trifolieae</taxon>
        <taxon>Medicago</taxon>
    </lineage>
</organism>
<dbReference type="PaxDb" id="3880-AES58667"/>
<evidence type="ECO:0000313" key="2">
    <source>
        <dbReference type="EnsemblPlants" id="KEH39711"/>
    </source>
</evidence>
<protein>
    <submittedName>
        <fullName evidence="1 2">Uncharacterized protein</fullName>
    </submittedName>
</protein>
<keyword evidence="3" id="KW-1185">Reference proteome</keyword>
<dbReference type="EMBL" id="CM001217">
    <property type="protein sequence ID" value="KEH39711.1"/>
    <property type="molecule type" value="Genomic_DNA"/>
</dbReference>
<evidence type="ECO:0000313" key="1">
    <source>
        <dbReference type="EMBL" id="KEH39711.1"/>
    </source>
</evidence>
<sequence length="78" mass="8642">MVEEVGWKLVELHGVVGSKGKGTEVVDGDYDYDIPLSTIEEGREFICNETVQISFPQLKELVFLGVPKLKCFCSGGYN</sequence>
<gene>
    <name evidence="1" type="ordered locus">MTR_1g007017</name>
</gene>
<proteinExistence type="predicted"/>
<dbReference type="AlphaFoldDB" id="A0A072VDN7"/>
<dbReference type="Proteomes" id="UP000002051">
    <property type="component" value="Unassembled WGS sequence"/>
</dbReference>